<dbReference type="Proteomes" id="UP000030758">
    <property type="component" value="Unassembled WGS sequence"/>
</dbReference>
<protein>
    <submittedName>
        <fullName evidence="1">Uncharacterized protein</fullName>
    </submittedName>
</protein>
<sequence>MTSIVRQGLVFNAPCNASIVSKPNLLATEALPFVEILGNNFDSHQAKIRKVNVMDVYLAVERILSEDSISLMIHSFQEDMCHLSDEIYTHVRFPVEFTAMCMGPYTSLLTEQERLQKL</sequence>
<reference evidence="1" key="1">
    <citation type="journal article" date="2014" name="Nat. Genet.">
        <title>Genome and transcriptome of the porcine whipworm Trichuris suis.</title>
        <authorList>
            <person name="Jex A.R."/>
            <person name="Nejsum P."/>
            <person name="Schwarz E.M."/>
            <person name="Hu L."/>
            <person name="Young N.D."/>
            <person name="Hall R.S."/>
            <person name="Korhonen P.K."/>
            <person name="Liao S."/>
            <person name="Thamsborg S."/>
            <person name="Xia J."/>
            <person name="Xu P."/>
            <person name="Wang S."/>
            <person name="Scheerlinck J.P."/>
            <person name="Hofmann A."/>
            <person name="Sternberg P.W."/>
            <person name="Wang J."/>
            <person name="Gasser R.B."/>
        </authorList>
    </citation>
    <scope>NUCLEOTIDE SEQUENCE [LARGE SCALE GENOMIC DNA]</scope>
    <source>
        <strain evidence="1">DCEP-RM93F</strain>
    </source>
</reference>
<name>A0A085N531_9BILA</name>
<organism evidence="1">
    <name type="scientific">Trichuris suis</name>
    <name type="common">pig whipworm</name>
    <dbReference type="NCBI Taxonomy" id="68888"/>
    <lineage>
        <taxon>Eukaryota</taxon>
        <taxon>Metazoa</taxon>
        <taxon>Ecdysozoa</taxon>
        <taxon>Nematoda</taxon>
        <taxon>Enoplea</taxon>
        <taxon>Dorylaimia</taxon>
        <taxon>Trichinellida</taxon>
        <taxon>Trichuridae</taxon>
        <taxon>Trichuris</taxon>
    </lineage>
</organism>
<evidence type="ECO:0000313" key="1">
    <source>
        <dbReference type="EMBL" id="KFD64577.1"/>
    </source>
</evidence>
<proteinExistence type="predicted"/>
<accession>A0A085N531</accession>
<dbReference type="AlphaFoldDB" id="A0A085N531"/>
<dbReference type="EMBL" id="KL367554">
    <property type="protein sequence ID" value="KFD64577.1"/>
    <property type="molecule type" value="Genomic_DNA"/>
</dbReference>
<gene>
    <name evidence="1" type="ORF">M514_13259</name>
</gene>